<evidence type="ECO:0000313" key="5">
    <source>
        <dbReference type="EMBL" id="EFN69339.1"/>
    </source>
</evidence>
<dbReference type="GO" id="GO:0016020">
    <property type="term" value="C:membrane"/>
    <property type="evidence" value="ECO:0007669"/>
    <property type="project" value="UniProtKB-SubCell"/>
</dbReference>
<dbReference type="AlphaFoldDB" id="E2AB63"/>
<dbReference type="OrthoDB" id="161814at2759"/>
<evidence type="ECO:0000256" key="1">
    <source>
        <dbReference type="ARBA" id="ARBA00022692"/>
    </source>
</evidence>
<evidence type="ECO:0000256" key="3">
    <source>
        <dbReference type="ARBA" id="ARBA00023136"/>
    </source>
</evidence>
<dbReference type="OMA" id="HAMSFHF"/>
<accession>E2AB63</accession>
<dbReference type="PANTHER" id="PTHR12483:SF115">
    <property type="entry name" value="COPPER TRANSPORT PROTEIN"/>
    <property type="match status" value="1"/>
</dbReference>
<keyword evidence="4" id="KW-0406">Ion transport</keyword>
<keyword evidence="6" id="KW-1185">Reference proteome</keyword>
<dbReference type="Pfam" id="PF04145">
    <property type="entry name" value="Ctr"/>
    <property type="match status" value="1"/>
</dbReference>
<keyword evidence="4" id="KW-0187">Copper transport</keyword>
<dbReference type="Proteomes" id="UP000000311">
    <property type="component" value="Unassembled WGS sequence"/>
</dbReference>
<feature type="transmembrane region" description="Helical" evidence="4">
    <location>
        <begin position="96"/>
        <end position="115"/>
    </location>
</feature>
<dbReference type="EMBL" id="GL438234">
    <property type="protein sequence ID" value="EFN69339.1"/>
    <property type="molecule type" value="Genomic_DNA"/>
</dbReference>
<evidence type="ECO:0000256" key="4">
    <source>
        <dbReference type="RuleBase" id="RU367022"/>
    </source>
</evidence>
<keyword evidence="4" id="KW-0186">Copper</keyword>
<organism evidence="6">
    <name type="scientific">Camponotus floridanus</name>
    <name type="common">Florida carpenter ant</name>
    <dbReference type="NCBI Taxonomy" id="104421"/>
    <lineage>
        <taxon>Eukaryota</taxon>
        <taxon>Metazoa</taxon>
        <taxon>Ecdysozoa</taxon>
        <taxon>Arthropoda</taxon>
        <taxon>Hexapoda</taxon>
        <taxon>Insecta</taxon>
        <taxon>Pterygota</taxon>
        <taxon>Neoptera</taxon>
        <taxon>Endopterygota</taxon>
        <taxon>Hymenoptera</taxon>
        <taxon>Apocrita</taxon>
        <taxon>Aculeata</taxon>
        <taxon>Formicoidea</taxon>
        <taxon>Formicidae</taxon>
        <taxon>Formicinae</taxon>
        <taxon>Camponotus</taxon>
    </lineage>
</organism>
<keyword evidence="2 4" id="KW-1133">Transmembrane helix</keyword>
<evidence type="ECO:0000256" key="2">
    <source>
        <dbReference type="ARBA" id="ARBA00022989"/>
    </source>
</evidence>
<evidence type="ECO:0000313" key="6">
    <source>
        <dbReference type="Proteomes" id="UP000000311"/>
    </source>
</evidence>
<keyword evidence="1 4" id="KW-0812">Transmembrane</keyword>
<proteinExistence type="inferred from homology"/>
<name>E2AB63_CAMFO</name>
<reference evidence="5 6" key="1">
    <citation type="journal article" date="2010" name="Science">
        <title>Genomic comparison of the ants Camponotus floridanus and Harpegnathos saltator.</title>
        <authorList>
            <person name="Bonasio R."/>
            <person name="Zhang G."/>
            <person name="Ye C."/>
            <person name="Mutti N.S."/>
            <person name="Fang X."/>
            <person name="Qin N."/>
            <person name="Donahue G."/>
            <person name="Yang P."/>
            <person name="Li Q."/>
            <person name="Li C."/>
            <person name="Zhang P."/>
            <person name="Huang Z."/>
            <person name="Berger S.L."/>
            <person name="Reinberg D."/>
            <person name="Wang J."/>
            <person name="Liebig J."/>
        </authorList>
    </citation>
    <scope>NUCLEOTIDE SEQUENCE [LARGE SCALE GENOMIC DNA]</scope>
    <source>
        <strain evidence="6">C129</strain>
    </source>
</reference>
<comment type="subcellular location">
    <subcellularLocation>
        <location evidence="4">Membrane</location>
        <topology evidence="4">Multi-pass membrane protein</topology>
    </subcellularLocation>
</comment>
<gene>
    <name evidence="5" type="ORF">EAG_01079</name>
</gene>
<dbReference type="InterPro" id="IPR007274">
    <property type="entry name" value="Cop_transporter"/>
</dbReference>
<dbReference type="STRING" id="104421.E2AB63"/>
<keyword evidence="3 4" id="KW-0472">Membrane</keyword>
<sequence>MTFHGGITETILFNGWHINNVSGMISSVIGIILLTAIYEALKSYRESLFARTAFLRKNQRESRNALLFSKVHFFQTFLHVIQVVLGYFIMFIFMTYNYWFCIAVGVGTAVGYWLFAWEKSNNDNTNCCL</sequence>
<dbReference type="GO" id="GO:0005375">
    <property type="term" value="F:copper ion transmembrane transporter activity"/>
    <property type="evidence" value="ECO:0007669"/>
    <property type="project" value="UniProtKB-UniRule"/>
</dbReference>
<feature type="transmembrane region" description="Helical" evidence="4">
    <location>
        <begin position="21"/>
        <end position="41"/>
    </location>
</feature>
<dbReference type="InParanoid" id="E2AB63"/>
<protein>
    <recommendedName>
        <fullName evidence="4">Copper transport protein</fullName>
    </recommendedName>
</protein>
<feature type="transmembrane region" description="Helical" evidence="4">
    <location>
        <begin position="65"/>
        <end position="90"/>
    </location>
</feature>
<dbReference type="PANTHER" id="PTHR12483">
    <property type="entry name" value="SOLUTE CARRIER FAMILY 31 COPPER TRANSPORTERS"/>
    <property type="match status" value="1"/>
</dbReference>
<comment type="similarity">
    <text evidence="4">Belongs to the copper transporter (Ctr) (TC 1.A.56) family. SLC31A subfamily.</text>
</comment>
<keyword evidence="4" id="KW-0813">Transport</keyword>